<feature type="region of interest" description="Disordered" evidence="1">
    <location>
        <begin position="24"/>
        <end position="131"/>
    </location>
</feature>
<keyword evidence="3" id="KW-1185">Reference proteome</keyword>
<comment type="caution">
    <text evidence="2">The sequence shown here is derived from an EMBL/GenBank/DDBJ whole genome shotgun (WGS) entry which is preliminary data.</text>
</comment>
<dbReference type="EMBL" id="BSDZ01000078">
    <property type="protein sequence ID" value="GLI67251.1"/>
    <property type="molecule type" value="Genomic_DNA"/>
</dbReference>
<proteinExistence type="predicted"/>
<accession>A0ABQ5SDJ9</accession>
<evidence type="ECO:0000256" key="1">
    <source>
        <dbReference type="SAM" id="MobiDB-lite"/>
    </source>
</evidence>
<feature type="compositionally biased region" description="Basic and acidic residues" evidence="1">
    <location>
        <begin position="43"/>
        <end position="54"/>
    </location>
</feature>
<reference evidence="2 3" key="1">
    <citation type="journal article" date="2023" name="IScience">
        <title>Expanded male sex-determining region conserved during the evolution of homothallism in the green alga Volvox.</title>
        <authorList>
            <person name="Yamamoto K."/>
            <person name="Matsuzaki R."/>
            <person name="Mahakham W."/>
            <person name="Heman W."/>
            <person name="Sekimoto H."/>
            <person name="Kawachi M."/>
            <person name="Minakuchi Y."/>
            <person name="Toyoda A."/>
            <person name="Nozaki H."/>
        </authorList>
    </citation>
    <scope>NUCLEOTIDE SEQUENCE [LARGE SCALE GENOMIC DNA]</scope>
    <source>
        <strain evidence="2 3">NIES-4468</strain>
    </source>
</reference>
<protein>
    <submittedName>
        <fullName evidence="2">Uncharacterized protein</fullName>
    </submittedName>
</protein>
<organism evidence="2 3">
    <name type="scientific">Volvox africanus</name>
    <dbReference type="NCBI Taxonomy" id="51714"/>
    <lineage>
        <taxon>Eukaryota</taxon>
        <taxon>Viridiplantae</taxon>
        <taxon>Chlorophyta</taxon>
        <taxon>core chlorophytes</taxon>
        <taxon>Chlorophyceae</taxon>
        <taxon>CS clade</taxon>
        <taxon>Chlamydomonadales</taxon>
        <taxon>Volvocaceae</taxon>
        <taxon>Volvox</taxon>
    </lineage>
</organism>
<evidence type="ECO:0000313" key="3">
    <source>
        <dbReference type="Proteomes" id="UP001165090"/>
    </source>
</evidence>
<evidence type="ECO:0000313" key="2">
    <source>
        <dbReference type="EMBL" id="GLI67251.1"/>
    </source>
</evidence>
<gene>
    <name evidence="2" type="ORF">VaNZ11_011433</name>
</gene>
<feature type="compositionally biased region" description="Polar residues" evidence="1">
    <location>
        <begin position="108"/>
        <end position="119"/>
    </location>
</feature>
<feature type="non-terminal residue" evidence="2">
    <location>
        <position position="337"/>
    </location>
</feature>
<dbReference type="Proteomes" id="UP001165090">
    <property type="component" value="Unassembled WGS sequence"/>
</dbReference>
<name>A0ABQ5SDJ9_9CHLO</name>
<sequence>MEYARCGGSWTCFNSRKTSVAVSARQSIHQQEWRIDGPAPGGRGRDQGRGEAARGRGGRGAARGRGSRPPTPRVPNRLFDDDQGDHSGPNSRPTRIMAPRRPPPDRSAQPTSLPLSSQRAPRLSPPSRDTQDPFTNLHSWIQIQHADGVVVRRETWEKLLDHIRTSGHAREALDLMLRDAEVRDATGWEWATHGYGQTAFQLVQVASIQMAAVVGAPELAGQVLERREDLHLTLNKDFVPSLMRKVAAATATSESADGIGLDNGNIDARIEVIQQLYEQEAALRGANSPEAAYELSRVLRRAGDVRGVSSLHLQIREEALAVRDGLLEDMERWLAKR</sequence>